<reference evidence="12" key="2">
    <citation type="submission" date="2020-04" db="EMBL/GenBank/DDBJ databases">
        <authorList>
            <consortium name="NCBI Genome Project"/>
        </authorList>
    </citation>
    <scope>NUCLEOTIDE SEQUENCE</scope>
    <source>
        <strain evidence="12">CBS 304.34</strain>
    </source>
</reference>
<keyword evidence="7" id="KW-0170">Cobalt</keyword>
<dbReference type="PANTHER" id="PTHR46471:SF2">
    <property type="entry name" value="CHITIN DEACETYLASE-RELATED"/>
    <property type="match status" value="1"/>
</dbReference>
<dbReference type="CDD" id="cd11618">
    <property type="entry name" value="ChtBD1_1"/>
    <property type="match status" value="1"/>
</dbReference>
<feature type="disulfide bond" evidence="8">
    <location>
        <begin position="70"/>
        <end position="84"/>
    </location>
</feature>
<evidence type="ECO:0000256" key="8">
    <source>
        <dbReference type="PROSITE-ProRule" id="PRU00261"/>
    </source>
</evidence>
<evidence type="ECO:0000259" key="9">
    <source>
        <dbReference type="PROSITE" id="PS50941"/>
    </source>
</evidence>
<keyword evidence="11" id="KW-1185">Reference proteome</keyword>
<dbReference type="EMBL" id="MU003692">
    <property type="protein sequence ID" value="KAF2817096.1"/>
    <property type="molecule type" value="Genomic_DNA"/>
</dbReference>
<evidence type="ECO:0000313" key="11">
    <source>
        <dbReference type="Proteomes" id="UP000504636"/>
    </source>
</evidence>
<evidence type="ECO:0000256" key="7">
    <source>
        <dbReference type="ARBA" id="ARBA00023285"/>
    </source>
</evidence>
<protein>
    <recommendedName>
        <fullName evidence="9">Chitin-binding type-1 domain-containing protein</fullName>
    </recommendedName>
</protein>
<evidence type="ECO:0000256" key="1">
    <source>
        <dbReference type="ARBA" id="ARBA00001941"/>
    </source>
</evidence>
<keyword evidence="6" id="KW-0119">Carbohydrate metabolism</keyword>
<feature type="domain" description="Chitin-binding type-1" evidence="9">
    <location>
        <begin position="51"/>
        <end position="98"/>
    </location>
</feature>
<dbReference type="RefSeq" id="XP_033584060.1">
    <property type="nucleotide sequence ID" value="XM_033729003.1"/>
</dbReference>
<dbReference type="Gene3D" id="3.30.60.10">
    <property type="entry name" value="Endochitinase-like"/>
    <property type="match status" value="1"/>
</dbReference>
<keyword evidence="2 8" id="KW-0147">Chitin-binding</keyword>
<evidence type="ECO:0000256" key="6">
    <source>
        <dbReference type="ARBA" id="ARBA00023277"/>
    </source>
</evidence>
<sequence length="211" mass="22558">MLPQPLKVLWMAVSLPIRGWPSRNPRDVRIGLMDVPMASAAPSVALAMSLDGTCGGESGFSCEGSKFGDCCSHHGFCGFDESHCAAPTCQSAFGSCQTPSVSQWTAVCMAKLNDPEVCSTLPVVPETAVCARAVKCTKLVVECMNRTLWMPGWLVVLGPVRDNMLSKLDICREFNHQCQTVQRDCKETAYSGGETMHSLGPEGGASGVPEL</sequence>
<gene>
    <name evidence="10 12" type="ORF">BDZ99DRAFT_8979</name>
</gene>
<dbReference type="Proteomes" id="UP000504636">
    <property type="component" value="Unplaced"/>
</dbReference>
<dbReference type="GO" id="GO:0016787">
    <property type="term" value="F:hydrolase activity"/>
    <property type="evidence" value="ECO:0007669"/>
    <property type="project" value="UniProtKB-KW"/>
</dbReference>
<dbReference type="GeneID" id="54469896"/>
<reference evidence="12" key="3">
    <citation type="submission" date="2025-04" db="UniProtKB">
        <authorList>
            <consortium name="RefSeq"/>
        </authorList>
    </citation>
    <scope>IDENTIFICATION</scope>
    <source>
        <strain evidence="12">CBS 304.34</strain>
    </source>
</reference>
<comment type="cofactor">
    <cofactor evidence="1">
        <name>Co(2+)</name>
        <dbReference type="ChEBI" id="CHEBI:48828"/>
    </cofactor>
</comment>
<proteinExistence type="predicted"/>
<comment type="caution">
    <text evidence="8">Lacks conserved residue(s) required for the propagation of feature annotation.</text>
</comment>
<keyword evidence="3" id="KW-0479">Metal-binding</keyword>
<evidence type="ECO:0000313" key="12">
    <source>
        <dbReference type="RefSeq" id="XP_033584060.1"/>
    </source>
</evidence>
<evidence type="ECO:0000256" key="5">
    <source>
        <dbReference type="ARBA" id="ARBA00022801"/>
    </source>
</evidence>
<dbReference type="GO" id="GO:0046872">
    <property type="term" value="F:metal ion binding"/>
    <property type="evidence" value="ECO:0007669"/>
    <property type="project" value="UniProtKB-KW"/>
</dbReference>
<evidence type="ECO:0000256" key="2">
    <source>
        <dbReference type="ARBA" id="ARBA00022669"/>
    </source>
</evidence>
<reference evidence="10 12" key="1">
    <citation type="journal article" date="2020" name="Stud. Mycol.">
        <title>101 Dothideomycetes genomes: a test case for predicting lifestyles and emergence of pathogens.</title>
        <authorList>
            <person name="Haridas S."/>
            <person name="Albert R."/>
            <person name="Binder M."/>
            <person name="Bloem J."/>
            <person name="Labutti K."/>
            <person name="Salamov A."/>
            <person name="Andreopoulos B."/>
            <person name="Baker S."/>
            <person name="Barry K."/>
            <person name="Bills G."/>
            <person name="Bluhm B."/>
            <person name="Cannon C."/>
            <person name="Castanera R."/>
            <person name="Culley D."/>
            <person name="Daum C."/>
            <person name="Ezra D."/>
            <person name="Gonzalez J."/>
            <person name="Henrissat B."/>
            <person name="Kuo A."/>
            <person name="Liang C."/>
            <person name="Lipzen A."/>
            <person name="Lutzoni F."/>
            <person name="Magnuson J."/>
            <person name="Mondo S."/>
            <person name="Nolan M."/>
            <person name="Ohm R."/>
            <person name="Pangilinan J."/>
            <person name="Park H.-J."/>
            <person name="Ramirez L."/>
            <person name="Alfaro M."/>
            <person name="Sun H."/>
            <person name="Tritt A."/>
            <person name="Yoshinaga Y."/>
            <person name="Zwiers L.-H."/>
            <person name="Turgeon B."/>
            <person name="Goodwin S."/>
            <person name="Spatafora J."/>
            <person name="Crous P."/>
            <person name="Grigoriev I."/>
        </authorList>
    </citation>
    <scope>NUCLEOTIDE SEQUENCE</scope>
    <source>
        <strain evidence="10 12">CBS 304.34</strain>
    </source>
</reference>
<dbReference type="InterPro" id="IPR001002">
    <property type="entry name" value="Chitin-bd_1"/>
</dbReference>
<evidence type="ECO:0000313" key="10">
    <source>
        <dbReference type="EMBL" id="KAF2817096.1"/>
    </source>
</evidence>
<dbReference type="GO" id="GO:0008061">
    <property type="term" value="F:chitin binding"/>
    <property type="evidence" value="ECO:0007669"/>
    <property type="project" value="UniProtKB-UniRule"/>
</dbReference>
<dbReference type="InterPro" id="IPR036861">
    <property type="entry name" value="Endochitinase-like_sf"/>
</dbReference>
<accession>A0A6A6Z7Q4</accession>
<dbReference type="PROSITE" id="PS50941">
    <property type="entry name" value="CHIT_BIND_I_2"/>
    <property type="match status" value="1"/>
</dbReference>
<dbReference type="PANTHER" id="PTHR46471">
    <property type="entry name" value="CHITIN DEACETYLASE"/>
    <property type="match status" value="1"/>
</dbReference>
<keyword evidence="8" id="KW-1015">Disulfide bond</keyword>
<evidence type="ECO:0000256" key="4">
    <source>
        <dbReference type="ARBA" id="ARBA00022729"/>
    </source>
</evidence>
<keyword evidence="5" id="KW-0378">Hydrolase</keyword>
<name>A0A6A6Z7Q4_9PEZI</name>
<dbReference type="AlphaFoldDB" id="A0A6A6Z7Q4"/>
<dbReference type="SUPFAM" id="SSF57016">
    <property type="entry name" value="Plant lectins/antimicrobial peptides"/>
    <property type="match status" value="1"/>
</dbReference>
<keyword evidence="4" id="KW-0732">Signal</keyword>
<evidence type="ECO:0000256" key="3">
    <source>
        <dbReference type="ARBA" id="ARBA00022723"/>
    </source>
</evidence>
<organism evidence="10">
    <name type="scientific">Mytilinidion resinicola</name>
    <dbReference type="NCBI Taxonomy" id="574789"/>
    <lineage>
        <taxon>Eukaryota</taxon>
        <taxon>Fungi</taxon>
        <taxon>Dikarya</taxon>
        <taxon>Ascomycota</taxon>
        <taxon>Pezizomycotina</taxon>
        <taxon>Dothideomycetes</taxon>
        <taxon>Pleosporomycetidae</taxon>
        <taxon>Mytilinidiales</taxon>
        <taxon>Mytilinidiaceae</taxon>
        <taxon>Mytilinidion</taxon>
    </lineage>
</organism>